<keyword evidence="2" id="KW-1185">Reference proteome</keyword>
<sequence>MTPPDKVYKVSFQTPETVFQTGFVSLGHDRDFIRYISGASTEDDSTACVSSMDLWCDVSAISEATARRHPERPIYVYYIRPTENFFNVEASLLYARDVLPPGPAWRQVDDLWRATHHWTEGAWAATAAIAGDQISVARRYYWNDDRPYFGSFFNNPNYYILPPEVSHRPLSVRNATVEAAEVAEAAHGVGFVPAAVVNTACDPQSQSLGTSRTRPCPPVTRLSFGALRTKTIAKLIVSGALMGSTSGQLRSEPGHDEL</sequence>
<proteinExistence type="predicted"/>
<dbReference type="InterPro" id="IPR003898">
    <property type="entry name" value="Borpert_toxA"/>
</dbReference>
<name>A0ABY6GKW0_9PROT</name>
<evidence type="ECO:0000313" key="1">
    <source>
        <dbReference type="EMBL" id="UYH51957.1"/>
    </source>
</evidence>
<dbReference type="SUPFAM" id="SSF56399">
    <property type="entry name" value="ADP-ribosylation"/>
    <property type="match status" value="1"/>
</dbReference>
<dbReference type="RefSeq" id="WP_319807552.1">
    <property type="nucleotide sequence ID" value="NZ_CP107052.1"/>
</dbReference>
<dbReference type="Pfam" id="PF02917">
    <property type="entry name" value="Pertussis_S1"/>
    <property type="match status" value="1"/>
</dbReference>
<evidence type="ECO:0000313" key="2">
    <source>
        <dbReference type="Proteomes" id="UP001163831"/>
    </source>
</evidence>
<protein>
    <submittedName>
        <fullName evidence="1">Uncharacterized protein</fullName>
    </submittedName>
</protein>
<dbReference type="EMBL" id="CP107052">
    <property type="protein sequence ID" value="UYH51957.1"/>
    <property type="molecule type" value="Genomic_DNA"/>
</dbReference>
<accession>A0ABY6GKW0</accession>
<dbReference type="Gene3D" id="3.90.210.10">
    <property type="entry name" value="Heat-Labile Enterotoxin, subunit A"/>
    <property type="match status" value="1"/>
</dbReference>
<organism evidence="1 2">
    <name type="scientific">Candidatus Kirkpatrickella diaphorinae</name>
    <dbReference type="NCBI Taxonomy" id="2984322"/>
    <lineage>
        <taxon>Bacteria</taxon>
        <taxon>Pseudomonadati</taxon>
        <taxon>Pseudomonadota</taxon>
        <taxon>Alphaproteobacteria</taxon>
        <taxon>Acetobacterales</taxon>
        <taxon>Acetobacteraceae</taxon>
        <taxon>Candidatus Kirkpatrickella</taxon>
    </lineage>
</organism>
<dbReference type="Proteomes" id="UP001163831">
    <property type="component" value="Chromosome"/>
</dbReference>
<reference evidence="1" key="1">
    <citation type="submission" date="2022-10" db="EMBL/GenBank/DDBJ databases">
        <title>Candidatus Kirkpatrella diaphorinas gen. nov., sp. nov., an uncultured endosymbiont identified in a population of Diaphorina citri from Hawaii.</title>
        <authorList>
            <person name="Henry E.M."/>
            <person name="Carlson C.R."/>
            <person name="Kuo Y.-W."/>
        </authorList>
    </citation>
    <scope>NUCLEOTIDE SEQUENCE</scope>
    <source>
        <strain evidence="1">CADCRV1</strain>
    </source>
</reference>
<gene>
    <name evidence="1" type="ORF">N5W20_03630</name>
</gene>